<dbReference type="GO" id="GO:0043546">
    <property type="term" value="F:molybdopterin cofactor binding"/>
    <property type="evidence" value="ECO:0007669"/>
    <property type="project" value="InterPro"/>
</dbReference>
<evidence type="ECO:0000256" key="1">
    <source>
        <dbReference type="ARBA" id="ARBA00001942"/>
    </source>
</evidence>
<dbReference type="GO" id="GO:0046872">
    <property type="term" value="F:metal ion binding"/>
    <property type="evidence" value="ECO:0007669"/>
    <property type="project" value="UniProtKB-KW"/>
</dbReference>
<evidence type="ECO:0000256" key="6">
    <source>
        <dbReference type="ARBA" id="ARBA00023004"/>
    </source>
</evidence>
<keyword evidence="7" id="KW-0411">Iron-sulfur</keyword>
<sequence length="672" mass="70564">MAAKDSIRTTCPRDCYDGCGIVVQRRDGRIARVLGDPDHPVSRGGLCGKCAIAYNGAWLDENRRLLRPLRRTGAKGSGAFEPVSWETALADIAGRLTAIADGPGGEAVVHAHYTGTCSIVATGFPNRFFNRLGATEVEPDTVCNNAGYVALEYVYGTAVKGFDPRTAKDASAILVWGCNPSASAPHAHRYWLPEAPGKKIVVDPVRHDTARAADLHLQPFPGSDAALAFALMHVLRREGRVDTGFLEAHALGWGELSPLLDPCTPEWGEANTGVPAADIVEAARLYGAGPSLLWIGQGLQRQPQGGNIVRAVSLLPAVTGNIGKPGAGVYYLNGKGATRGMELGSVSAAHLRRGPARSIGHMGLAGHLADPARSSAFFCWNMNVAASAPNQTALLAALAREDLFTVVVDPFMTDTARLADYVLPAASFLEFDDLAGSYFHISLGAQVKAAEPMGESLPNSEIFRRLAGAMGYDEPELQESDRAIIDRQLALALPGTSFEDLAAVGTMPVGAEAAIFFADHQFPTPSGRIEIASAAAELAGHGRLPSPMADARPAAGRLRLLTPASRWLMNSSYGNDAGIAGKLGAAQVILHPDDAEARGLVAGDQVTLRNATGSLSLRLAVAEIVPPGVALSDKSRWLDGGANVNVLNPGLESDMGRSTALHGVEVEVSKAA</sequence>
<organism evidence="9 10">
    <name type="scientific">Stella humosa</name>
    <dbReference type="NCBI Taxonomy" id="94"/>
    <lineage>
        <taxon>Bacteria</taxon>
        <taxon>Pseudomonadati</taxon>
        <taxon>Pseudomonadota</taxon>
        <taxon>Alphaproteobacteria</taxon>
        <taxon>Rhodospirillales</taxon>
        <taxon>Stellaceae</taxon>
        <taxon>Stella</taxon>
    </lineage>
</organism>
<comment type="similarity">
    <text evidence="2">Belongs to the prokaryotic molybdopterin-containing oxidoreductase family.</text>
</comment>
<dbReference type="OrthoDB" id="9759518at2"/>
<dbReference type="Gene3D" id="2.20.25.90">
    <property type="entry name" value="ADC-like domains"/>
    <property type="match status" value="1"/>
</dbReference>
<name>A0A3N1MAH1_9PROT</name>
<dbReference type="PANTHER" id="PTHR43742:SF6">
    <property type="entry name" value="OXIDOREDUCTASE YYAE-RELATED"/>
    <property type="match status" value="1"/>
</dbReference>
<keyword evidence="4" id="KW-0479">Metal-binding</keyword>
<comment type="caution">
    <text evidence="9">The sequence shown here is derived from an EMBL/GenBank/DDBJ whole genome shotgun (WGS) entry which is preliminary data.</text>
</comment>
<dbReference type="Gene3D" id="3.40.50.740">
    <property type="match status" value="1"/>
</dbReference>
<dbReference type="Pfam" id="PF04879">
    <property type="entry name" value="Molybdop_Fe4S4"/>
    <property type="match status" value="1"/>
</dbReference>
<dbReference type="GO" id="GO:0016491">
    <property type="term" value="F:oxidoreductase activity"/>
    <property type="evidence" value="ECO:0007669"/>
    <property type="project" value="UniProtKB-KW"/>
</dbReference>
<dbReference type="InterPro" id="IPR006657">
    <property type="entry name" value="MoPterin_dinucl-bd_dom"/>
</dbReference>
<feature type="domain" description="4Fe-4S Mo/W bis-MGD-type" evidence="8">
    <location>
        <begin position="4"/>
        <end position="61"/>
    </location>
</feature>
<evidence type="ECO:0000313" key="9">
    <source>
        <dbReference type="EMBL" id="ROP99749.1"/>
    </source>
</evidence>
<dbReference type="Gene3D" id="2.40.40.20">
    <property type="match status" value="1"/>
</dbReference>
<dbReference type="Gene3D" id="3.40.228.10">
    <property type="entry name" value="Dimethylsulfoxide Reductase, domain 2"/>
    <property type="match status" value="1"/>
</dbReference>
<evidence type="ECO:0000256" key="4">
    <source>
        <dbReference type="ARBA" id="ARBA00022723"/>
    </source>
</evidence>
<dbReference type="InterPro" id="IPR006656">
    <property type="entry name" value="Mopterin_OxRdtase"/>
</dbReference>
<dbReference type="PANTHER" id="PTHR43742">
    <property type="entry name" value="TRIMETHYLAMINE-N-OXIDE REDUCTASE"/>
    <property type="match status" value="1"/>
</dbReference>
<evidence type="ECO:0000256" key="7">
    <source>
        <dbReference type="ARBA" id="ARBA00023014"/>
    </source>
</evidence>
<comment type="cofactor">
    <cofactor evidence="1">
        <name>Mo-bis(molybdopterin guanine dinucleotide)</name>
        <dbReference type="ChEBI" id="CHEBI:60539"/>
    </cofactor>
</comment>
<dbReference type="InterPro" id="IPR009010">
    <property type="entry name" value="Asp_de-COase-like_dom_sf"/>
</dbReference>
<dbReference type="GO" id="GO:0051536">
    <property type="term" value="F:iron-sulfur cluster binding"/>
    <property type="evidence" value="ECO:0007669"/>
    <property type="project" value="UniProtKB-KW"/>
</dbReference>
<dbReference type="PROSITE" id="PS51669">
    <property type="entry name" value="4FE4S_MOW_BIS_MGD"/>
    <property type="match status" value="1"/>
</dbReference>
<dbReference type="SMART" id="SM00926">
    <property type="entry name" value="Molybdop_Fe4S4"/>
    <property type="match status" value="1"/>
</dbReference>
<dbReference type="SUPFAM" id="SSF50692">
    <property type="entry name" value="ADC-like"/>
    <property type="match status" value="1"/>
</dbReference>
<proteinExistence type="inferred from homology"/>
<dbReference type="InterPro" id="IPR050612">
    <property type="entry name" value="Prok_Mopterin_Oxidored"/>
</dbReference>
<evidence type="ECO:0000259" key="8">
    <source>
        <dbReference type="PROSITE" id="PS51669"/>
    </source>
</evidence>
<keyword evidence="3" id="KW-0500">Molybdenum</keyword>
<dbReference type="AlphaFoldDB" id="A0A3N1MAH1"/>
<dbReference type="EMBL" id="RJKX01000013">
    <property type="protein sequence ID" value="ROP99749.1"/>
    <property type="molecule type" value="Genomic_DNA"/>
</dbReference>
<dbReference type="SUPFAM" id="SSF53706">
    <property type="entry name" value="Formate dehydrogenase/DMSO reductase, domains 1-3"/>
    <property type="match status" value="1"/>
</dbReference>
<evidence type="ECO:0000256" key="2">
    <source>
        <dbReference type="ARBA" id="ARBA00010312"/>
    </source>
</evidence>
<dbReference type="Pfam" id="PF00384">
    <property type="entry name" value="Molybdopterin"/>
    <property type="match status" value="1"/>
</dbReference>
<evidence type="ECO:0000256" key="5">
    <source>
        <dbReference type="ARBA" id="ARBA00023002"/>
    </source>
</evidence>
<dbReference type="RefSeq" id="WP_123689104.1">
    <property type="nucleotide sequence ID" value="NZ_AP019700.1"/>
</dbReference>
<reference evidence="9 10" key="1">
    <citation type="submission" date="2018-11" db="EMBL/GenBank/DDBJ databases">
        <title>Genomic Encyclopedia of Type Strains, Phase IV (KMG-IV): sequencing the most valuable type-strain genomes for metagenomic binning, comparative biology and taxonomic classification.</title>
        <authorList>
            <person name="Goeker M."/>
        </authorList>
    </citation>
    <scope>NUCLEOTIDE SEQUENCE [LARGE SCALE GENOMIC DNA]</scope>
    <source>
        <strain evidence="9 10">DSM 5900</strain>
    </source>
</reference>
<keyword evidence="6" id="KW-0408">Iron</keyword>
<dbReference type="InterPro" id="IPR006963">
    <property type="entry name" value="Mopterin_OxRdtase_4Fe-4S_dom"/>
</dbReference>
<dbReference type="Proteomes" id="UP000278222">
    <property type="component" value="Unassembled WGS sequence"/>
</dbReference>
<dbReference type="Gene3D" id="3.30.2070.10">
    <property type="entry name" value="Formate dehydrogenase/DMSO reductase"/>
    <property type="match status" value="1"/>
</dbReference>
<evidence type="ECO:0000313" key="10">
    <source>
        <dbReference type="Proteomes" id="UP000278222"/>
    </source>
</evidence>
<accession>A0A3N1MAH1</accession>
<evidence type="ECO:0000256" key="3">
    <source>
        <dbReference type="ARBA" id="ARBA00022505"/>
    </source>
</evidence>
<keyword evidence="10" id="KW-1185">Reference proteome</keyword>
<keyword evidence="5" id="KW-0560">Oxidoreductase</keyword>
<dbReference type="InterPro" id="IPR006655">
    <property type="entry name" value="Mopterin_OxRdtase_prok_CS"/>
</dbReference>
<dbReference type="PROSITE" id="PS00490">
    <property type="entry name" value="MOLYBDOPTERIN_PROK_2"/>
    <property type="match status" value="1"/>
</dbReference>
<dbReference type="Pfam" id="PF01568">
    <property type="entry name" value="Molydop_binding"/>
    <property type="match status" value="1"/>
</dbReference>
<gene>
    <name evidence="9" type="ORF">EDC65_1536</name>
</gene>
<protein>
    <submittedName>
        <fullName evidence="9">Anaerobic selenocysteine-containing dehydrogenase</fullName>
    </submittedName>
</protein>